<proteinExistence type="predicted"/>
<name>A0A085WL39_9BACT</name>
<organism evidence="1 2">
    <name type="scientific">Hyalangium minutum</name>
    <dbReference type="NCBI Taxonomy" id="394096"/>
    <lineage>
        <taxon>Bacteria</taxon>
        <taxon>Pseudomonadati</taxon>
        <taxon>Myxococcota</taxon>
        <taxon>Myxococcia</taxon>
        <taxon>Myxococcales</taxon>
        <taxon>Cystobacterineae</taxon>
        <taxon>Archangiaceae</taxon>
        <taxon>Hyalangium</taxon>
    </lineage>
</organism>
<dbReference type="AlphaFoldDB" id="A0A085WL39"/>
<gene>
    <name evidence="1" type="ORF">DB31_7639</name>
</gene>
<accession>A0A085WL39</accession>
<protein>
    <submittedName>
        <fullName evidence="1">Uncharacterized protein</fullName>
    </submittedName>
</protein>
<sequence length="246" mass="28251">MSQEQLSPAAKVPPTRVDVLLQIRSDMRTRQSPPYLYMGIPNAGRLRCFTGGYWQCTYHLGMDEGQDHLFGLWLRDVKKAWPAEGWAEAYLREFDGDHTRAVRKYLDSVAEFRGLSPEELAAMPLNTEERSRLGRPSAMRPTQPPVPTLDELLEIRRVGRILMYIGEARVERMAGYIDGYRLCLSLAGLKDEEYLRFERWLQDTARVPPWHTWEDAFLQAAHGDHEAAIHRLLDCAAEFRVLPAAP</sequence>
<reference evidence="1 2" key="1">
    <citation type="submission" date="2014-04" db="EMBL/GenBank/DDBJ databases">
        <title>Genome assembly of Hyalangium minutum DSM 14724.</title>
        <authorList>
            <person name="Sharma G."/>
            <person name="Subramanian S."/>
        </authorList>
    </citation>
    <scope>NUCLEOTIDE SEQUENCE [LARGE SCALE GENOMIC DNA]</scope>
    <source>
        <strain evidence="1 2">DSM 14724</strain>
    </source>
</reference>
<dbReference type="Proteomes" id="UP000028725">
    <property type="component" value="Unassembled WGS sequence"/>
</dbReference>
<comment type="caution">
    <text evidence="1">The sequence shown here is derived from an EMBL/GenBank/DDBJ whole genome shotgun (WGS) entry which is preliminary data.</text>
</comment>
<evidence type="ECO:0000313" key="1">
    <source>
        <dbReference type="EMBL" id="KFE68402.1"/>
    </source>
</evidence>
<dbReference type="OrthoDB" id="5501481at2"/>
<keyword evidence="2" id="KW-1185">Reference proteome</keyword>
<dbReference type="EMBL" id="JMCB01000006">
    <property type="protein sequence ID" value="KFE68402.1"/>
    <property type="molecule type" value="Genomic_DNA"/>
</dbReference>
<evidence type="ECO:0000313" key="2">
    <source>
        <dbReference type="Proteomes" id="UP000028725"/>
    </source>
</evidence>